<dbReference type="EMBL" id="WWCM01000007">
    <property type="protein sequence ID" value="MYM40154.1"/>
    <property type="molecule type" value="Genomic_DNA"/>
</dbReference>
<name>A0ABW9VKM3_9BURK</name>
<dbReference type="Proteomes" id="UP000478090">
    <property type="component" value="Unassembled WGS sequence"/>
</dbReference>
<evidence type="ECO:0000313" key="1">
    <source>
        <dbReference type="EMBL" id="MYM40154.1"/>
    </source>
</evidence>
<protein>
    <submittedName>
        <fullName evidence="1">Uncharacterized protein</fullName>
    </submittedName>
</protein>
<gene>
    <name evidence="1" type="ORF">GTP27_12545</name>
</gene>
<keyword evidence="2" id="KW-1185">Reference proteome</keyword>
<proteinExistence type="predicted"/>
<dbReference type="RefSeq" id="WP_161039504.1">
    <property type="nucleotide sequence ID" value="NZ_WWCM01000007.1"/>
</dbReference>
<evidence type="ECO:0000313" key="2">
    <source>
        <dbReference type="Proteomes" id="UP000478090"/>
    </source>
</evidence>
<organism evidence="1 2">
    <name type="scientific">Duganella qianjiadongensis</name>
    <dbReference type="NCBI Taxonomy" id="2692176"/>
    <lineage>
        <taxon>Bacteria</taxon>
        <taxon>Pseudomonadati</taxon>
        <taxon>Pseudomonadota</taxon>
        <taxon>Betaproteobacteria</taxon>
        <taxon>Burkholderiales</taxon>
        <taxon>Oxalobacteraceae</taxon>
        <taxon>Telluria group</taxon>
        <taxon>Duganella</taxon>
    </lineage>
</organism>
<comment type="caution">
    <text evidence="1">The sequence shown here is derived from an EMBL/GenBank/DDBJ whole genome shotgun (WGS) entry which is preliminary data.</text>
</comment>
<sequence>MKPDLKCVVDNTIKKWMKNGLLHREDGPAVIRGSGESRIEEFWFEGCLVSSAMLELHKTLTSEIDEIVRNRRIVILKTLF</sequence>
<accession>A0ABW9VKM3</accession>
<reference evidence="1 2" key="1">
    <citation type="submission" date="2019-12" db="EMBL/GenBank/DDBJ databases">
        <title>Novel species isolated from a subtropical stream in China.</title>
        <authorList>
            <person name="Lu H."/>
        </authorList>
    </citation>
    <scope>NUCLEOTIDE SEQUENCE [LARGE SCALE GENOMIC DNA]</scope>
    <source>
        <strain evidence="1 2">CY13W</strain>
    </source>
</reference>